<feature type="compositionally biased region" description="Acidic residues" evidence="1">
    <location>
        <begin position="28"/>
        <end position="37"/>
    </location>
</feature>
<dbReference type="Proteomes" id="UP001160390">
    <property type="component" value="Unassembled WGS sequence"/>
</dbReference>
<feature type="compositionally biased region" description="Acidic residues" evidence="1">
    <location>
        <begin position="46"/>
        <end position="57"/>
    </location>
</feature>
<evidence type="ECO:0000313" key="2">
    <source>
        <dbReference type="EMBL" id="CAI6095479.1"/>
    </source>
</evidence>
<name>A0AA35MF82_9HYPO</name>
<feature type="compositionally biased region" description="Polar residues" evidence="1">
    <location>
        <begin position="153"/>
        <end position="163"/>
    </location>
</feature>
<evidence type="ECO:0000256" key="1">
    <source>
        <dbReference type="SAM" id="MobiDB-lite"/>
    </source>
</evidence>
<feature type="compositionally biased region" description="Basic and acidic residues" evidence="1">
    <location>
        <begin position="1"/>
        <end position="15"/>
    </location>
</feature>
<feature type="region of interest" description="Disordered" evidence="1">
    <location>
        <begin position="1"/>
        <end position="179"/>
    </location>
</feature>
<evidence type="ECO:0000313" key="3">
    <source>
        <dbReference type="Proteomes" id="UP001160390"/>
    </source>
</evidence>
<organism evidence="2 3">
    <name type="scientific">Clonostachys chloroleuca</name>
    <dbReference type="NCBI Taxonomy" id="1926264"/>
    <lineage>
        <taxon>Eukaryota</taxon>
        <taxon>Fungi</taxon>
        <taxon>Dikarya</taxon>
        <taxon>Ascomycota</taxon>
        <taxon>Pezizomycotina</taxon>
        <taxon>Sordariomycetes</taxon>
        <taxon>Hypocreomycetidae</taxon>
        <taxon>Hypocreales</taxon>
        <taxon>Bionectriaceae</taxon>
        <taxon>Clonostachys</taxon>
    </lineage>
</organism>
<feature type="compositionally biased region" description="Basic and acidic residues" evidence="1">
    <location>
        <begin position="164"/>
        <end position="177"/>
    </location>
</feature>
<dbReference type="EMBL" id="CABFNP030001266">
    <property type="protein sequence ID" value="CAI6095479.1"/>
    <property type="molecule type" value="Genomic_DNA"/>
</dbReference>
<reference evidence="2" key="1">
    <citation type="submission" date="2023-01" db="EMBL/GenBank/DDBJ databases">
        <authorList>
            <person name="Piombo E."/>
        </authorList>
    </citation>
    <scope>NUCLEOTIDE SEQUENCE</scope>
</reference>
<accession>A0AA35MF82</accession>
<comment type="caution">
    <text evidence="2">The sequence shown here is derived from an EMBL/GenBank/DDBJ whole genome shotgun (WGS) entry which is preliminary data.</text>
</comment>
<dbReference type="AlphaFoldDB" id="A0AA35MF82"/>
<gene>
    <name evidence="2" type="ORF">CCHLO57077_00005119</name>
</gene>
<proteinExistence type="predicted"/>
<sequence length="246" mass="27126">MEHGENHDAESHQDSEPDSTTKVGQDPQETDGQDPEPDSTTKVDQDSQETDNQDSEPDSTTKVDQESRETDDQDGWIYSLNGRLQSCRREVEIDTESSSLPDIENTEPQTLAEKDVSPVISTRASKPFRSCIPQQRKTNSRLPEALPGLKNPGTPSDTKIQIKQKSDTASDKDRETARTTSALPILRAIPKPKPIDVAADSHHLSSTPRLSIPIARKSSVGKVLRLPQPTRAMNFGLLKGPDRTLI</sequence>
<protein>
    <submittedName>
        <fullName evidence="2">Uncharacterized protein</fullName>
    </submittedName>
</protein>
<keyword evidence="3" id="KW-1185">Reference proteome</keyword>
<feature type="compositionally biased region" description="Basic and acidic residues" evidence="1">
    <location>
        <begin position="59"/>
        <end position="70"/>
    </location>
</feature>
<feature type="compositionally biased region" description="Polar residues" evidence="1">
    <location>
        <begin position="132"/>
        <end position="141"/>
    </location>
</feature>